<dbReference type="EMBL" id="QGNW01002586">
    <property type="protein sequence ID" value="RVW16699.1"/>
    <property type="molecule type" value="Genomic_DNA"/>
</dbReference>
<evidence type="ECO:0000313" key="3">
    <source>
        <dbReference type="Proteomes" id="UP000288805"/>
    </source>
</evidence>
<feature type="region of interest" description="Disordered" evidence="1">
    <location>
        <begin position="55"/>
        <end position="77"/>
    </location>
</feature>
<reference evidence="2 3" key="1">
    <citation type="journal article" date="2018" name="PLoS Genet.">
        <title>Population sequencing reveals clonal diversity and ancestral inbreeding in the grapevine cultivar Chardonnay.</title>
        <authorList>
            <person name="Roach M.J."/>
            <person name="Johnson D.L."/>
            <person name="Bohlmann J."/>
            <person name="van Vuuren H.J."/>
            <person name="Jones S.J."/>
            <person name="Pretorius I.S."/>
            <person name="Schmidt S.A."/>
            <person name="Borneman A.R."/>
        </authorList>
    </citation>
    <scope>NUCLEOTIDE SEQUENCE [LARGE SCALE GENOMIC DNA]</scope>
    <source>
        <strain evidence="3">cv. Chardonnay</strain>
        <tissue evidence="2">Leaf</tissue>
    </source>
</reference>
<sequence>MKSRESVSDYFAQMMAIINKIRIRGDKMMDGSVLVHEQKINQQEKEERTLKVLTDYNHSSPPNKAKRGRGRSREQKVEAATIPSLIGQSQQISPMWNALDVTGMVIINLNVKQI</sequence>
<gene>
    <name evidence="2" type="ORF">CK203_080912</name>
</gene>
<evidence type="ECO:0000256" key="1">
    <source>
        <dbReference type="SAM" id="MobiDB-lite"/>
    </source>
</evidence>
<name>A0A438C0D3_VITVI</name>
<proteinExistence type="predicted"/>
<evidence type="ECO:0000313" key="2">
    <source>
        <dbReference type="EMBL" id="RVW16699.1"/>
    </source>
</evidence>
<dbReference type="Proteomes" id="UP000288805">
    <property type="component" value="Unassembled WGS sequence"/>
</dbReference>
<accession>A0A438C0D3</accession>
<protein>
    <submittedName>
        <fullName evidence="2">Uncharacterized protein</fullName>
    </submittedName>
</protein>
<dbReference type="AlphaFoldDB" id="A0A438C0D3"/>
<comment type="caution">
    <text evidence="2">The sequence shown here is derived from an EMBL/GenBank/DDBJ whole genome shotgun (WGS) entry which is preliminary data.</text>
</comment>
<organism evidence="2 3">
    <name type="scientific">Vitis vinifera</name>
    <name type="common">Grape</name>
    <dbReference type="NCBI Taxonomy" id="29760"/>
    <lineage>
        <taxon>Eukaryota</taxon>
        <taxon>Viridiplantae</taxon>
        <taxon>Streptophyta</taxon>
        <taxon>Embryophyta</taxon>
        <taxon>Tracheophyta</taxon>
        <taxon>Spermatophyta</taxon>
        <taxon>Magnoliopsida</taxon>
        <taxon>eudicotyledons</taxon>
        <taxon>Gunneridae</taxon>
        <taxon>Pentapetalae</taxon>
        <taxon>rosids</taxon>
        <taxon>Vitales</taxon>
        <taxon>Vitaceae</taxon>
        <taxon>Viteae</taxon>
        <taxon>Vitis</taxon>
    </lineage>
</organism>